<dbReference type="GO" id="GO:0032259">
    <property type="term" value="P:methylation"/>
    <property type="evidence" value="ECO:0007669"/>
    <property type="project" value="UniProtKB-KW"/>
</dbReference>
<feature type="domain" description="Cobalamin-independent methionine synthase MetE C-terminal/archaeal" evidence="4">
    <location>
        <begin position="6"/>
        <end position="72"/>
    </location>
</feature>
<comment type="cofactor">
    <cofactor evidence="1">
        <name>Zn(2+)</name>
        <dbReference type="ChEBI" id="CHEBI:29105"/>
    </cofactor>
</comment>
<evidence type="ECO:0000259" key="4">
    <source>
        <dbReference type="Pfam" id="PF01717"/>
    </source>
</evidence>
<sequence>MVEYFEKAMTIALAIKDEVEDLEKARIRVIQIGEAALREGLLHKKAEHAFYIDWIVHSFRITNLRSQSSTVVMDSMFGIRSPLSDVFYVFARFRPHSRDFVGFRALRRLTCVYASFRAFTPGFERRDCAHHQRVRDCLIIFFDFDQGGEVDEQMVDLEFDEEEMDDDDDEVEWLMALVTPPRATATVSSTYEVGGPSTATTEGPSFSLPAPGFPVPSVVIEDLSTRLSNLEYRHGVLTRKMEEMGDTEVADSIAIGEIHPRVATIREQA</sequence>
<keyword evidence="2" id="KW-0479">Metal-binding</keyword>
<proteinExistence type="predicted"/>
<evidence type="ECO:0000256" key="1">
    <source>
        <dbReference type="ARBA" id="ARBA00001947"/>
    </source>
</evidence>
<gene>
    <name evidence="5" type="ORF">Tci_028149</name>
</gene>
<accession>A0A6L2L2P9</accession>
<keyword evidence="5" id="KW-0808">Transferase</keyword>
<dbReference type="EMBL" id="BKCJ010003618">
    <property type="protein sequence ID" value="GEU56171.1"/>
    <property type="molecule type" value="Genomic_DNA"/>
</dbReference>
<organism evidence="5">
    <name type="scientific">Tanacetum cinerariifolium</name>
    <name type="common">Dalmatian daisy</name>
    <name type="synonym">Chrysanthemum cinerariifolium</name>
    <dbReference type="NCBI Taxonomy" id="118510"/>
    <lineage>
        <taxon>Eukaryota</taxon>
        <taxon>Viridiplantae</taxon>
        <taxon>Streptophyta</taxon>
        <taxon>Embryophyta</taxon>
        <taxon>Tracheophyta</taxon>
        <taxon>Spermatophyta</taxon>
        <taxon>Magnoliopsida</taxon>
        <taxon>eudicotyledons</taxon>
        <taxon>Gunneridae</taxon>
        <taxon>Pentapetalae</taxon>
        <taxon>asterids</taxon>
        <taxon>campanulids</taxon>
        <taxon>Asterales</taxon>
        <taxon>Asteraceae</taxon>
        <taxon>Asteroideae</taxon>
        <taxon>Anthemideae</taxon>
        <taxon>Anthemidinae</taxon>
        <taxon>Tanacetum</taxon>
    </lineage>
</organism>
<dbReference type="InterPro" id="IPR002629">
    <property type="entry name" value="Met_Synth_C/arc"/>
</dbReference>
<dbReference type="GO" id="GO:0003871">
    <property type="term" value="F:5-methyltetrahydropteroyltriglutamate-homocysteine S-methyltransferase activity"/>
    <property type="evidence" value="ECO:0007669"/>
    <property type="project" value="InterPro"/>
</dbReference>
<name>A0A6L2L2P9_TANCI</name>
<keyword evidence="5" id="KW-0489">Methyltransferase</keyword>
<dbReference type="SUPFAM" id="SSF51726">
    <property type="entry name" value="UROD/MetE-like"/>
    <property type="match status" value="1"/>
</dbReference>
<evidence type="ECO:0000256" key="3">
    <source>
        <dbReference type="ARBA" id="ARBA00022833"/>
    </source>
</evidence>
<evidence type="ECO:0000313" key="5">
    <source>
        <dbReference type="EMBL" id="GEU56171.1"/>
    </source>
</evidence>
<dbReference type="PANTHER" id="PTHR30519">
    <property type="entry name" value="5-METHYLTETRAHYDROPTEROYLTRIGLUTAMATE--HOMOCYSTEINE METHYLTRANSFERASE"/>
    <property type="match status" value="1"/>
</dbReference>
<dbReference type="GO" id="GO:0008270">
    <property type="term" value="F:zinc ion binding"/>
    <property type="evidence" value="ECO:0007669"/>
    <property type="project" value="InterPro"/>
</dbReference>
<dbReference type="AlphaFoldDB" id="A0A6L2L2P9"/>
<protein>
    <submittedName>
        <fullName evidence="5">5-methyltetrahydropteroyltriglutamate--homocysteine methyltransferase-like</fullName>
    </submittedName>
</protein>
<reference evidence="5" key="1">
    <citation type="journal article" date="2019" name="Sci. Rep.">
        <title>Draft genome of Tanacetum cinerariifolium, the natural source of mosquito coil.</title>
        <authorList>
            <person name="Yamashiro T."/>
            <person name="Shiraishi A."/>
            <person name="Satake H."/>
            <person name="Nakayama K."/>
        </authorList>
    </citation>
    <scope>NUCLEOTIDE SEQUENCE</scope>
</reference>
<dbReference type="InterPro" id="IPR038071">
    <property type="entry name" value="UROD/MetE-like_sf"/>
</dbReference>
<dbReference type="GO" id="GO:0009086">
    <property type="term" value="P:methionine biosynthetic process"/>
    <property type="evidence" value="ECO:0007669"/>
    <property type="project" value="InterPro"/>
</dbReference>
<evidence type="ECO:0000256" key="2">
    <source>
        <dbReference type="ARBA" id="ARBA00022723"/>
    </source>
</evidence>
<dbReference type="Gene3D" id="3.20.20.210">
    <property type="match status" value="1"/>
</dbReference>
<dbReference type="Pfam" id="PF01717">
    <property type="entry name" value="Meth_synt_2"/>
    <property type="match status" value="1"/>
</dbReference>
<comment type="caution">
    <text evidence="5">The sequence shown here is derived from an EMBL/GenBank/DDBJ whole genome shotgun (WGS) entry which is preliminary data.</text>
</comment>
<keyword evidence="3" id="KW-0862">Zinc</keyword>